<evidence type="ECO:0000313" key="5">
    <source>
        <dbReference type="Proteomes" id="UP000058446"/>
    </source>
</evidence>
<dbReference type="GO" id="GO:0016491">
    <property type="term" value="F:oxidoreductase activity"/>
    <property type="evidence" value="ECO:0007669"/>
    <property type="project" value="UniProtKB-KW"/>
</dbReference>
<organism evidence="4 5">
    <name type="scientific">Corynebacterium lactis RW2-5</name>
    <dbReference type="NCBI Taxonomy" id="1408189"/>
    <lineage>
        <taxon>Bacteria</taxon>
        <taxon>Bacillati</taxon>
        <taxon>Actinomycetota</taxon>
        <taxon>Actinomycetes</taxon>
        <taxon>Mycobacteriales</taxon>
        <taxon>Corynebacteriaceae</taxon>
        <taxon>Corynebacterium</taxon>
    </lineage>
</organism>
<dbReference type="KEGG" id="clw:CLAC_00255"/>
<evidence type="ECO:0000256" key="1">
    <source>
        <dbReference type="ARBA" id="ARBA00007118"/>
    </source>
</evidence>
<dbReference type="InterPro" id="IPR029479">
    <property type="entry name" value="Nitroreductase"/>
</dbReference>
<dbReference type="PATRIC" id="fig|1408189.4.peg.53"/>
<dbReference type="AlphaFoldDB" id="A0A0K2GXM7"/>
<protein>
    <submittedName>
        <fullName evidence="4">Dehydrogenase</fullName>
    </submittedName>
</protein>
<feature type="domain" description="Nitroreductase" evidence="3">
    <location>
        <begin position="21"/>
        <end position="199"/>
    </location>
</feature>
<keyword evidence="2" id="KW-0560">Oxidoreductase</keyword>
<dbReference type="SUPFAM" id="SSF55469">
    <property type="entry name" value="FMN-dependent nitroreductase-like"/>
    <property type="match status" value="1"/>
</dbReference>
<sequence length="223" mass="24270">MTSFTATENCSDFAATFEAVLRSRRATRVFDPTPLADADVRRLLELSLEAPSAFNLQSRAIVRIEDPDVRSQVFKASGGQTQVAEAPLLLAFVGEPTGWRHNIGRLADFNRASGLWDEKMAAERVQKMTDFQEKRAESGLSREFAIRDAMIAASFAMVAASAFGWASSPMTGFDEEAVKEAIGAGGTDVVVALLLAVGKPGENPPHPGRFPVEQRVYTDRYEG</sequence>
<dbReference type="Gene3D" id="3.40.109.10">
    <property type="entry name" value="NADH Oxidase"/>
    <property type="match status" value="1"/>
</dbReference>
<dbReference type="STRING" id="1408189.CLAC_00255"/>
<dbReference type="RefSeq" id="WP_053411210.1">
    <property type="nucleotide sequence ID" value="NZ_CP006841.1"/>
</dbReference>
<keyword evidence="5" id="KW-1185">Reference proteome</keyword>
<dbReference type="PANTHER" id="PTHR43673">
    <property type="entry name" value="NAD(P)H NITROREDUCTASE YDGI-RELATED"/>
    <property type="match status" value="1"/>
</dbReference>
<reference evidence="4 5" key="1">
    <citation type="submission" date="2013-10" db="EMBL/GenBank/DDBJ databases">
        <title>Complete genome sequence of Corynebacterium lactis DSM 45799(T), isolated from raw cow milk.</title>
        <authorList>
            <person name="Ruckert C."/>
            <person name="Albersmeier A."/>
            <person name="Lipski A."/>
            <person name="Kalinowski J."/>
        </authorList>
    </citation>
    <scope>NUCLEOTIDE SEQUENCE [LARGE SCALE GENOMIC DNA]</scope>
    <source>
        <strain evidence="4 5">RW2-5</strain>
    </source>
</reference>
<evidence type="ECO:0000259" key="3">
    <source>
        <dbReference type="Pfam" id="PF00881"/>
    </source>
</evidence>
<evidence type="ECO:0000313" key="4">
    <source>
        <dbReference type="EMBL" id="ALA66423.1"/>
    </source>
</evidence>
<accession>A0A0K2GXM7</accession>
<comment type="similarity">
    <text evidence="1">Belongs to the nitroreductase family.</text>
</comment>
<gene>
    <name evidence="4" type="ORF">CLAC_00255</name>
</gene>
<dbReference type="OrthoDB" id="9809288at2"/>
<dbReference type="Proteomes" id="UP000058446">
    <property type="component" value="Chromosome"/>
</dbReference>
<evidence type="ECO:0000256" key="2">
    <source>
        <dbReference type="ARBA" id="ARBA00023002"/>
    </source>
</evidence>
<dbReference type="Pfam" id="PF00881">
    <property type="entry name" value="Nitroreductase"/>
    <property type="match status" value="1"/>
</dbReference>
<dbReference type="InterPro" id="IPR000415">
    <property type="entry name" value="Nitroreductase-like"/>
</dbReference>
<name>A0A0K2GXM7_9CORY</name>
<proteinExistence type="inferred from homology"/>
<dbReference type="EMBL" id="CP006841">
    <property type="protein sequence ID" value="ALA66423.1"/>
    <property type="molecule type" value="Genomic_DNA"/>
</dbReference>